<comment type="caution">
    <text evidence="2">The sequence shown here is derived from an EMBL/GenBank/DDBJ whole genome shotgun (WGS) entry which is preliminary data.</text>
</comment>
<organism evidence="2 3">
    <name type="scientific">Nocardioides fonticola</name>
    <dbReference type="NCBI Taxonomy" id="450363"/>
    <lineage>
        <taxon>Bacteria</taxon>
        <taxon>Bacillati</taxon>
        <taxon>Actinomycetota</taxon>
        <taxon>Actinomycetes</taxon>
        <taxon>Propionibacteriales</taxon>
        <taxon>Nocardioidaceae</taxon>
        <taxon>Nocardioides</taxon>
    </lineage>
</organism>
<protein>
    <submittedName>
        <fullName evidence="2">Aromatic amino acid ammonia-lyase</fullName>
    </submittedName>
</protein>
<sequence length="484" mass="50360">MVAIDPASDPVLSAAEVAAWARDPSRPFPTPWGPREHERVAGAHATLERISTTGTVYGLTTGVGALRHVEVVADERTAVGHALRLWRSHAAGVGAEYDDATARAVMLIRLHQLTRGGAGVSPALVEGLATALRQGAIPRLHEVGGIGTGDLTVLAELGLTLAGHLPWRADAGVPPVDVAATDALPFLSSNAATAAVATLALADLRRFEDTLAEIAALSHRALRGSLEAYDPRVFAARRDPWASRVAARLLALLEDAGPAARVQDPFGLRTVPQVHGPLVAAHAALADALDAEIDAATENPLVVDDERLHHGQFATQRLAVCLDGLRSAWVPALTLSVARLGALLDSRLTDLPDFLADGPAGSSGLMILEYVAADLLARARPLARPVTDGRTVVSLGLEESASHATQAALAGRDLVGLVPHLLACEVVAAVRALRLAPERAPAPGTHGARLLAEVEQVVPDVRSDHVLGPEIEATAAVIATYAGD</sequence>
<dbReference type="EMBL" id="BAAAZH010000017">
    <property type="protein sequence ID" value="GAA4121335.1"/>
    <property type="molecule type" value="Genomic_DNA"/>
</dbReference>
<reference evidence="3" key="1">
    <citation type="journal article" date="2019" name="Int. J. Syst. Evol. Microbiol.">
        <title>The Global Catalogue of Microorganisms (GCM) 10K type strain sequencing project: providing services to taxonomists for standard genome sequencing and annotation.</title>
        <authorList>
            <consortium name="The Broad Institute Genomics Platform"/>
            <consortium name="The Broad Institute Genome Sequencing Center for Infectious Disease"/>
            <person name="Wu L."/>
            <person name="Ma J."/>
        </authorList>
    </citation>
    <scope>NUCLEOTIDE SEQUENCE [LARGE SCALE GENOMIC DNA]</scope>
    <source>
        <strain evidence="3">JCM 16703</strain>
    </source>
</reference>
<dbReference type="InterPro" id="IPR008948">
    <property type="entry name" value="L-Aspartase-like"/>
</dbReference>
<accession>A0ABP7XM72</accession>
<dbReference type="Proteomes" id="UP001501495">
    <property type="component" value="Unassembled WGS sequence"/>
</dbReference>
<evidence type="ECO:0000313" key="2">
    <source>
        <dbReference type="EMBL" id="GAA4121335.1"/>
    </source>
</evidence>
<dbReference type="Pfam" id="PF00221">
    <property type="entry name" value="Lyase_aromatic"/>
    <property type="match status" value="1"/>
</dbReference>
<dbReference type="InterPro" id="IPR001106">
    <property type="entry name" value="Aromatic_Lyase"/>
</dbReference>
<keyword evidence="1" id="KW-0456">Lyase</keyword>
<keyword evidence="3" id="KW-1185">Reference proteome</keyword>
<evidence type="ECO:0000256" key="1">
    <source>
        <dbReference type="ARBA" id="ARBA00023239"/>
    </source>
</evidence>
<proteinExistence type="predicted"/>
<name>A0ABP7XM72_9ACTN</name>
<gene>
    <name evidence="2" type="ORF">GCM10022215_26210</name>
</gene>
<evidence type="ECO:0000313" key="3">
    <source>
        <dbReference type="Proteomes" id="UP001501495"/>
    </source>
</evidence>
<dbReference type="Gene3D" id="1.20.200.10">
    <property type="entry name" value="Fumarase/aspartase (Central domain)"/>
    <property type="match status" value="1"/>
</dbReference>
<dbReference type="SUPFAM" id="SSF48557">
    <property type="entry name" value="L-aspartase-like"/>
    <property type="match status" value="1"/>
</dbReference>
<dbReference type="PANTHER" id="PTHR10362">
    <property type="entry name" value="HISTIDINE AMMONIA-LYASE"/>
    <property type="match status" value="1"/>
</dbReference>